<dbReference type="FunFam" id="3.10.300.10:FF:000001">
    <property type="entry name" value="Putative 3-methyladenine DNA glycosylase"/>
    <property type="match status" value="1"/>
</dbReference>
<comment type="similarity">
    <text evidence="1 5">Belongs to the DNA glycosylase MPG family.</text>
</comment>
<dbReference type="RefSeq" id="WP_010488158.1">
    <property type="nucleotide sequence ID" value="NZ_AZCT01000001.1"/>
</dbReference>
<evidence type="ECO:0000256" key="5">
    <source>
        <dbReference type="HAMAP-Rule" id="MF_00527"/>
    </source>
</evidence>
<dbReference type="GO" id="GO:0003905">
    <property type="term" value="F:alkylbase DNA N-glycosylase activity"/>
    <property type="evidence" value="ECO:0007669"/>
    <property type="project" value="InterPro"/>
</dbReference>
<accession>A0A0R1EWC6</accession>
<dbReference type="Gene3D" id="3.10.300.10">
    <property type="entry name" value="Methylpurine-DNA glycosylase (MPG)"/>
    <property type="match status" value="1"/>
</dbReference>
<dbReference type="AlphaFoldDB" id="A0A0R1EWC6"/>
<reference evidence="6 7" key="1">
    <citation type="journal article" date="2015" name="Genome Announc.">
        <title>Expanding the biotechnology potential of lactobacilli through comparative genomics of 213 strains and associated genera.</title>
        <authorList>
            <person name="Sun Z."/>
            <person name="Harris H.M."/>
            <person name="McCann A."/>
            <person name="Guo C."/>
            <person name="Argimon S."/>
            <person name="Zhang W."/>
            <person name="Yang X."/>
            <person name="Jeffery I.B."/>
            <person name="Cooney J.C."/>
            <person name="Kagawa T.F."/>
            <person name="Liu W."/>
            <person name="Song Y."/>
            <person name="Salvetti E."/>
            <person name="Wrobel A."/>
            <person name="Rasinkangas P."/>
            <person name="Parkhill J."/>
            <person name="Rea M.C."/>
            <person name="O'Sullivan O."/>
            <person name="Ritari J."/>
            <person name="Douillard F.P."/>
            <person name="Paul Ross R."/>
            <person name="Yang R."/>
            <person name="Briner A.E."/>
            <person name="Felis G.E."/>
            <person name="de Vos W.M."/>
            <person name="Barrangou R."/>
            <person name="Klaenhammer T.R."/>
            <person name="Caufield P.W."/>
            <person name="Cui Y."/>
            <person name="Zhang H."/>
            <person name="O'Toole P.W."/>
        </authorList>
    </citation>
    <scope>NUCLEOTIDE SEQUENCE [LARGE SCALE GENOMIC DNA]</scope>
    <source>
        <strain evidence="6 7">DSM 20178</strain>
    </source>
</reference>
<keyword evidence="2 5" id="KW-0227">DNA damage</keyword>
<dbReference type="EMBL" id="AZCT01000001">
    <property type="protein sequence ID" value="KRK13632.1"/>
    <property type="molecule type" value="Genomic_DNA"/>
</dbReference>
<dbReference type="GO" id="GO:0003677">
    <property type="term" value="F:DNA binding"/>
    <property type="evidence" value="ECO:0007669"/>
    <property type="project" value="InterPro"/>
</dbReference>
<name>A0A0R1EWC6_LACZE</name>
<dbReference type="SUPFAM" id="SSF50486">
    <property type="entry name" value="FMT C-terminal domain-like"/>
    <property type="match status" value="1"/>
</dbReference>
<dbReference type="EC" id="3.2.2.-" evidence="5"/>
<proteinExistence type="inferred from homology"/>
<gene>
    <name evidence="6" type="ORF">FD51_GL000190</name>
</gene>
<dbReference type="InterPro" id="IPR011034">
    <property type="entry name" value="Formyl_transferase-like_C_sf"/>
</dbReference>
<dbReference type="eggNOG" id="COG2094">
    <property type="taxonomic scope" value="Bacteria"/>
</dbReference>
<evidence type="ECO:0000256" key="4">
    <source>
        <dbReference type="ARBA" id="ARBA00023204"/>
    </source>
</evidence>
<sequence>MIIPWLATQPTLQSAQQLLGMKLSLANCSGLIVETEAYLGVRDQAAHAFGNRHTKRNHSLFLEAGTVYVYQMRQYCLLNIVTQAADIPECILIRALEPVAGLADMAHRRHQTGVGLTNGPGKLCQALAIDRQLDGTMLNDGQLKLTPTAYRPRNIVIGPRIGIPNKEPWTSAPLRFYVSGNPFVSGLPRRDQDRKMKGWQT</sequence>
<dbReference type="Proteomes" id="UP000051984">
    <property type="component" value="Unassembled WGS sequence"/>
</dbReference>
<evidence type="ECO:0000256" key="1">
    <source>
        <dbReference type="ARBA" id="ARBA00009232"/>
    </source>
</evidence>
<dbReference type="InterPro" id="IPR003180">
    <property type="entry name" value="MPG"/>
</dbReference>
<keyword evidence="4 5" id="KW-0234">DNA repair</keyword>
<comment type="caution">
    <text evidence="6">The sequence shown here is derived from an EMBL/GenBank/DDBJ whole genome shotgun (WGS) entry which is preliminary data.</text>
</comment>
<keyword evidence="3 5" id="KW-0378">Hydrolase</keyword>
<evidence type="ECO:0000313" key="6">
    <source>
        <dbReference type="EMBL" id="KRK13632.1"/>
    </source>
</evidence>
<evidence type="ECO:0000313" key="7">
    <source>
        <dbReference type="Proteomes" id="UP000051984"/>
    </source>
</evidence>
<dbReference type="GO" id="GO:0006284">
    <property type="term" value="P:base-excision repair"/>
    <property type="evidence" value="ECO:0007669"/>
    <property type="project" value="InterPro"/>
</dbReference>
<dbReference type="PANTHER" id="PTHR10429">
    <property type="entry name" value="DNA-3-METHYLADENINE GLYCOSYLASE"/>
    <property type="match status" value="1"/>
</dbReference>
<protein>
    <recommendedName>
        <fullName evidence="5">Putative 3-methyladenine DNA glycosylase</fullName>
        <ecNumber evidence="5">3.2.2.-</ecNumber>
    </recommendedName>
</protein>
<dbReference type="Pfam" id="PF02245">
    <property type="entry name" value="Pur_DNA_glyco"/>
    <property type="match status" value="1"/>
</dbReference>
<evidence type="ECO:0000256" key="3">
    <source>
        <dbReference type="ARBA" id="ARBA00022801"/>
    </source>
</evidence>
<dbReference type="HAMAP" id="MF_00527">
    <property type="entry name" value="3MGH"/>
    <property type="match status" value="1"/>
</dbReference>
<dbReference type="NCBIfam" id="TIGR00567">
    <property type="entry name" value="3mg"/>
    <property type="match status" value="1"/>
</dbReference>
<organism evidence="6 7">
    <name type="scientific">Lacticaseibacillus zeae DSM 20178 = KCTC 3804</name>
    <dbReference type="NCBI Taxonomy" id="1423816"/>
    <lineage>
        <taxon>Bacteria</taxon>
        <taxon>Bacillati</taxon>
        <taxon>Bacillota</taxon>
        <taxon>Bacilli</taxon>
        <taxon>Lactobacillales</taxon>
        <taxon>Lactobacillaceae</taxon>
        <taxon>Lacticaseibacillus</taxon>
    </lineage>
</organism>
<dbReference type="PATRIC" id="fig|1423816.3.peg.193"/>
<dbReference type="PANTHER" id="PTHR10429:SF0">
    <property type="entry name" value="DNA-3-METHYLADENINE GLYCOSYLASE"/>
    <property type="match status" value="1"/>
</dbReference>
<evidence type="ECO:0000256" key="2">
    <source>
        <dbReference type="ARBA" id="ARBA00022763"/>
    </source>
</evidence>
<dbReference type="CDD" id="cd00540">
    <property type="entry name" value="AAG"/>
    <property type="match status" value="1"/>
</dbReference>
<dbReference type="InterPro" id="IPR036995">
    <property type="entry name" value="MPG_sf"/>
</dbReference>